<evidence type="ECO:0000256" key="2">
    <source>
        <dbReference type="SAM" id="Phobius"/>
    </source>
</evidence>
<dbReference type="SUPFAM" id="SSF53474">
    <property type="entry name" value="alpha/beta-Hydrolases"/>
    <property type="match status" value="1"/>
</dbReference>
<evidence type="ECO:0000256" key="1">
    <source>
        <dbReference type="SAM" id="MobiDB-lite"/>
    </source>
</evidence>
<keyword evidence="2" id="KW-0812">Transmembrane</keyword>
<keyword evidence="2" id="KW-1133">Transmembrane helix</keyword>
<keyword evidence="5" id="KW-1185">Reference proteome</keyword>
<feature type="transmembrane region" description="Helical" evidence="2">
    <location>
        <begin position="96"/>
        <end position="112"/>
    </location>
</feature>
<dbReference type="CDD" id="cd00519">
    <property type="entry name" value="Lipase_3"/>
    <property type="match status" value="1"/>
</dbReference>
<evidence type="ECO:0000259" key="3">
    <source>
        <dbReference type="Pfam" id="PF01764"/>
    </source>
</evidence>
<gene>
    <name evidence="4" type="ORF">WJX84_004530</name>
</gene>
<feature type="transmembrane region" description="Helical" evidence="2">
    <location>
        <begin position="47"/>
        <end position="67"/>
    </location>
</feature>
<protein>
    <recommendedName>
        <fullName evidence="3">Fungal lipase-type domain-containing protein</fullName>
    </recommendedName>
</protein>
<evidence type="ECO:0000313" key="4">
    <source>
        <dbReference type="EMBL" id="KAK9837540.1"/>
    </source>
</evidence>
<feature type="domain" description="Fungal lipase-type" evidence="3">
    <location>
        <begin position="256"/>
        <end position="429"/>
    </location>
</feature>
<feature type="compositionally biased region" description="Basic and acidic residues" evidence="1">
    <location>
        <begin position="679"/>
        <end position="695"/>
    </location>
</feature>
<reference evidence="4 5" key="1">
    <citation type="journal article" date="2024" name="Nat. Commun.">
        <title>Phylogenomics reveals the evolutionary origins of lichenization in chlorophyte algae.</title>
        <authorList>
            <person name="Puginier C."/>
            <person name="Libourel C."/>
            <person name="Otte J."/>
            <person name="Skaloud P."/>
            <person name="Haon M."/>
            <person name="Grisel S."/>
            <person name="Petersen M."/>
            <person name="Berrin J.G."/>
            <person name="Delaux P.M."/>
            <person name="Dal Grande F."/>
            <person name="Keller J."/>
        </authorList>
    </citation>
    <scope>NUCLEOTIDE SEQUENCE [LARGE SCALE GENOMIC DNA]</scope>
    <source>
        <strain evidence="4 5">SAG 2523</strain>
    </source>
</reference>
<dbReference type="GO" id="GO:0006629">
    <property type="term" value="P:lipid metabolic process"/>
    <property type="evidence" value="ECO:0007669"/>
    <property type="project" value="InterPro"/>
</dbReference>
<sequence>MELVVFAAPLYWRYGDYGHGLVAPPDNGGDCTSWRFDCTVNATTQGLIALILFFGACWFALWLYLLYRSKGHLFRQPYSDFKMANLSLRIQERMDWVFIVLFVVTFGLLWYVKPGSCRSVLYTWLGLLPMQVMSTTNTLSRVYMFMPCEPRHRTPLLQVWLQEFAWTRPGMVKRLIERNQHSGTCGILNRQPMFCFEIAFKAFYWAGLVYDNEEAQDVHLKVSVGYELFGLHSHEVIREPALDTKVLIGWGDDTVVVSFRGTASARNAATDIQFWRTSHPERKGRWWHRLGQQPMVHAGFLKAWQYQAVEADQMCVLAKGKRACMPAPVGLRFDQRILSRVMELITGLTPSSGRCPKLLITGHSLGGALAELAAFDLARELRRAGNTDCMLACYTLGAPRLGNHAFAKLFRETVPDCWSLINDQDVVARRGKLLFMYKRPGHRAIINSRGDLIVRPSYAEASVQRVPGGIGVSHHYLGSYQQSLLAICLAQFSAKRYRSGMQGVLSLAESSKAMADLFQQELDLSISDMRRLSRWGDLADRVPIQKKLIKNIRRTRDGWASPIAGLTGIPGTIADAVESAIQPITGSSLSRSRSGRSADSSSHGRLNERSSSLQDSTSFSRSRSGRGADLSSHGPPQQATFQTHHSIPEHEAHASQPSSARSTSSSAENACPYNPQPPLHDDIETSSPEPHEHLSHHGAAGSPSHID</sequence>
<keyword evidence="2" id="KW-0472">Membrane</keyword>
<dbReference type="PANTHER" id="PTHR45856:SF24">
    <property type="entry name" value="FUNGAL LIPASE-LIKE DOMAIN-CONTAINING PROTEIN"/>
    <property type="match status" value="1"/>
</dbReference>
<dbReference type="AlphaFoldDB" id="A0AAW1RTT0"/>
<dbReference type="Gene3D" id="3.40.50.1820">
    <property type="entry name" value="alpha/beta hydrolase"/>
    <property type="match status" value="1"/>
</dbReference>
<feature type="compositionally biased region" description="Low complexity" evidence="1">
    <location>
        <begin position="586"/>
        <end position="622"/>
    </location>
</feature>
<accession>A0AAW1RTT0</accession>
<comment type="caution">
    <text evidence="4">The sequence shown here is derived from an EMBL/GenBank/DDBJ whole genome shotgun (WGS) entry which is preliminary data.</text>
</comment>
<name>A0AAW1RTT0_9CHLO</name>
<dbReference type="InterPro" id="IPR051218">
    <property type="entry name" value="Sec_MonoDiacylglyc_Lipase"/>
</dbReference>
<dbReference type="Pfam" id="PF01764">
    <property type="entry name" value="Lipase_3"/>
    <property type="match status" value="1"/>
</dbReference>
<dbReference type="EMBL" id="JALJOV010001943">
    <property type="protein sequence ID" value="KAK9837540.1"/>
    <property type="molecule type" value="Genomic_DNA"/>
</dbReference>
<feature type="compositionally biased region" description="Polar residues" evidence="1">
    <location>
        <begin position="634"/>
        <end position="645"/>
    </location>
</feature>
<dbReference type="Proteomes" id="UP001485043">
    <property type="component" value="Unassembled WGS sequence"/>
</dbReference>
<dbReference type="InterPro" id="IPR002921">
    <property type="entry name" value="Fungal_lipase-type"/>
</dbReference>
<feature type="region of interest" description="Disordered" evidence="1">
    <location>
        <begin position="585"/>
        <end position="707"/>
    </location>
</feature>
<organism evidence="4 5">
    <name type="scientific">Apatococcus fuscideae</name>
    <dbReference type="NCBI Taxonomy" id="2026836"/>
    <lineage>
        <taxon>Eukaryota</taxon>
        <taxon>Viridiplantae</taxon>
        <taxon>Chlorophyta</taxon>
        <taxon>core chlorophytes</taxon>
        <taxon>Trebouxiophyceae</taxon>
        <taxon>Chlorellales</taxon>
        <taxon>Chlorellaceae</taxon>
        <taxon>Apatococcus</taxon>
    </lineage>
</organism>
<proteinExistence type="predicted"/>
<feature type="compositionally biased region" description="Low complexity" evidence="1">
    <location>
        <begin position="654"/>
        <end position="670"/>
    </location>
</feature>
<dbReference type="PANTHER" id="PTHR45856">
    <property type="entry name" value="ALPHA/BETA-HYDROLASES SUPERFAMILY PROTEIN"/>
    <property type="match status" value="1"/>
</dbReference>
<dbReference type="InterPro" id="IPR029058">
    <property type="entry name" value="AB_hydrolase_fold"/>
</dbReference>
<evidence type="ECO:0000313" key="5">
    <source>
        <dbReference type="Proteomes" id="UP001485043"/>
    </source>
</evidence>